<dbReference type="RefSeq" id="XP_022316826.1">
    <property type="nucleotide sequence ID" value="XM_022461118.1"/>
</dbReference>
<evidence type="ECO:0000256" key="2">
    <source>
        <dbReference type="SAM" id="SignalP"/>
    </source>
</evidence>
<keyword evidence="1" id="KW-0472">Membrane</keyword>
<sequence>MFRSCYKETVFICTLYVLAMGTTHRVSDCPRDKVEWGQASHRLNCSHDVWNTTNKYHCLPAANLTTLLEFCYKRPRAQVDEGLCMVFIEQKNILHYYRCSKFEEGCPNTRYDSDEMYKFPACFEIEPTERCYLAEAQCQPTTRQVTGLLDTTLSTLVNESSRSTTAYTNDKGFNPLPVIYVILLIGVASAFVFWMNRRKQRKHSGFQGGKMSFLLQ</sequence>
<protein>
    <submittedName>
        <fullName evidence="4">Uncharacterized protein LOC111120403</fullName>
    </submittedName>
</protein>
<feature type="chain" id="PRO_5034167729" evidence="2">
    <location>
        <begin position="22"/>
        <end position="216"/>
    </location>
</feature>
<evidence type="ECO:0000256" key="1">
    <source>
        <dbReference type="SAM" id="Phobius"/>
    </source>
</evidence>
<accession>A0A8B8CQX5</accession>
<keyword evidence="1" id="KW-1133">Transmembrane helix</keyword>
<dbReference type="OrthoDB" id="6194967at2759"/>
<reference evidence="4" key="1">
    <citation type="submission" date="2025-08" db="UniProtKB">
        <authorList>
            <consortium name="RefSeq"/>
        </authorList>
    </citation>
    <scope>IDENTIFICATION</scope>
    <source>
        <tissue evidence="4">Whole sample</tissue>
    </source>
</reference>
<evidence type="ECO:0000313" key="3">
    <source>
        <dbReference type="Proteomes" id="UP000694844"/>
    </source>
</evidence>
<organism evidence="3 4">
    <name type="scientific">Crassostrea virginica</name>
    <name type="common">Eastern oyster</name>
    <dbReference type="NCBI Taxonomy" id="6565"/>
    <lineage>
        <taxon>Eukaryota</taxon>
        <taxon>Metazoa</taxon>
        <taxon>Spiralia</taxon>
        <taxon>Lophotrochozoa</taxon>
        <taxon>Mollusca</taxon>
        <taxon>Bivalvia</taxon>
        <taxon>Autobranchia</taxon>
        <taxon>Pteriomorphia</taxon>
        <taxon>Ostreida</taxon>
        <taxon>Ostreoidea</taxon>
        <taxon>Ostreidae</taxon>
        <taxon>Crassostrea</taxon>
    </lineage>
</organism>
<keyword evidence="2" id="KW-0732">Signal</keyword>
<evidence type="ECO:0000313" key="4">
    <source>
        <dbReference type="RefSeq" id="XP_022316826.1"/>
    </source>
</evidence>
<feature type="signal peptide" evidence="2">
    <location>
        <begin position="1"/>
        <end position="21"/>
    </location>
</feature>
<dbReference type="Proteomes" id="UP000694844">
    <property type="component" value="Chromosome 2"/>
</dbReference>
<dbReference type="KEGG" id="cvn:111120403"/>
<feature type="transmembrane region" description="Helical" evidence="1">
    <location>
        <begin position="178"/>
        <end position="195"/>
    </location>
</feature>
<keyword evidence="3" id="KW-1185">Reference proteome</keyword>
<keyword evidence="1" id="KW-0812">Transmembrane</keyword>
<gene>
    <name evidence="4" type="primary">LOC111120403</name>
</gene>
<dbReference type="AlphaFoldDB" id="A0A8B8CQX5"/>
<proteinExistence type="predicted"/>
<name>A0A8B8CQX5_CRAVI</name>
<dbReference type="GeneID" id="111120403"/>